<evidence type="ECO:0000313" key="5">
    <source>
        <dbReference type="Proteomes" id="UP001220010"/>
    </source>
</evidence>
<evidence type="ECO:0000256" key="2">
    <source>
        <dbReference type="RuleBase" id="RU004168"/>
    </source>
</evidence>
<dbReference type="InterPro" id="IPR036046">
    <property type="entry name" value="Acylphosphatase-like_dom_sf"/>
</dbReference>
<gene>
    <name evidence="4" type="ORF">P0O15_00535</name>
</gene>
<dbReference type="Gene3D" id="3.30.70.100">
    <property type="match status" value="1"/>
</dbReference>
<evidence type="ECO:0000259" key="3">
    <source>
        <dbReference type="PROSITE" id="PS51160"/>
    </source>
</evidence>
<organism evidence="4 5">
    <name type="scientific">Candidatus Methanocrinis natronophilus</name>
    <dbReference type="NCBI Taxonomy" id="3033396"/>
    <lineage>
        <taxon>Archaea</taxon>
        <taxon>Methanobacteriati</taxon>
        <taxon>Methanobacteriota</taxon>
        <taxon>Stenosarchaea group</taxon>
        <taxon>Methanomicrobia</taxon>
        <taxon>Methanotrichales</taxon>
        <taxon>Methanotrichaceae</taxon>
        <taxon>Methanocrinis</taxon>
    </lineage>
</organism>
<dbReference type="EC" id="3.6.1.7" evidence="4"/>
<dbReference type="Pfam" id="PF00708">
    <property type="entry name" value="Acylphosphatase"/>
    <property type="match status" value="1"/>
</dbReference>
<reference evidence="4 5" key="1">
    <citation type="submission" date="2023-03" db="EMBL/GenBank/DDBJ databases">
        <title>WGS of Methanotrichaceae archaeon Mx.</title>
        <authorList>
            <person name="Sorokin D.Y."/>
            <person name="Merkel A.Y."/>
        </authorList>
    </citation>
    <scope>NUCLEOTIDE SEQUENCE [LARGE SCALE GENOMIC DNA]</scope>
    <source>
        <strain evidence="4 5">Mx</strain>
    </source>
</reference>
<dbReference type="GO" id="GO:0003998">
    <property type="term" value="F:acylphosphatase activity"/>
    <property type="evidence" value="ECO:0007669"/>
    <property type="project" value="UniProtKB-EC"/>
</dbReference>
<name>A0ABT5X4N8_9EURY</name>
<evidence type="ECO:0000256" key="1">
    <source>
        <dbReference type="PROSITE-ProRule" id="PRU00520"/>
    </source>
</evidence>
<dbReference type="SUPFAM" id="SSF54975">
    <property type="entry name" value="Acylphosphatase/BLUF domain-like"/>
    <property type="match status" value="1"/>
</dbReference>
<dbReference type="InterPro" id="IPR001792">
    <property type="entry name" value="Acylphosphatase-like_dom"/>
</dbReference>
<proteinExistence type="inferred from homology"/>
<dbReference type="RefSeq" id="WP_316965427.1">
    <property type="nucleotide sequence ID" value="NZ_JARFPK010000002.1"/>
</dbReference>
<keyword evidence="4" id="KW-0378">Hydrolase</keyword>
<dbReference type="EMBL" id="JARFPK010000002">
    <property type="protein sequence ID" value="MDF0589665.1"/>
    <property type="molecule type" value="Genomic_DNA"/>
</dbReference>
<dbReference type="PROSITE" id="PS51160">
    <property type="entry name" value="ACYLPHOSPHATASE_3"/>
    <property type="match status" value="1"/>
</dbReference>
<comment type="caution">
    <text evidence="1">Lacks conserved residue(s) required for the propagation of feature annotation.</text>
</comment>
<comment type="similarity">
    <text evidence="2">Belongs to the acylphosphatase family.</text>
</comment>
<dbReference type="Proteomes" id="UP001220010">
    <property type="component" value="Unassembled WGS sequence"/>
</dbReference>
<sequence length="132" mass="14575">MSEMRTKEKIEIIGPKVTGVDYRYFLMNQAMLLGVDGFAASNQAGRDQQQKVLVIVEGSREAVIDFSAFAKTEKPEDAEVSEVLIGDFDGFVPKMTDFAMILTAGQIVKTIPIIQEIESNTRETAESPLKLS</sequence>
<comment type="caution">
    <text evidence="4">The sequence shown here is derived from an EMBL/GenBank/DDBJ whole genome shotgun (WGS) entry which is preliminary data.</text>
</comment>
<accession>A0ABT5X4N8</accession>
<feature type="domain" description="Acylphosphatase-like" evidence="3">
    <location>
        <begin position="7"/>
        <end position="102"/>
    </location>
</feature>
<keyword evidence="5" id="KW-1185">Reference proteome</keyword>
<evidence type="ECO:0000313" key="4">
    <source>
        <dbReference type="EMBL" id="MDF0589665.1"/>
    </source>
</evidence>
<protein>
    <submittedName>
        <fullName evidence="4">Acylphosphatase</fullName>
        <ecNumber evidence="4">3.6.1.7</ecNumber>
    </submittedName>
</protein>